<accession>A0A1M6CFJ3</accession>
<dbReference type="NCBIfam" id="NF007394">
    <property type="entry name" value="PRK09920.1"/>
    <property type="match status" value="1"/>
</dbReference>
<dbReference type="SMART" id="SM00882">
    <property type="entry name" value="CoA_trans"/>
    <property type="match status" value="1"/>
</dbReference>
<organism evidence="3 4">
    <name type="scientific">Geosporobacter subterraneus DSM 17957</name>
    <dbReference type="NCBI Taxonomy" id="1121919"/>
    <lineage>
        <taxon>Bacteria</taxon>
        <taxon>Bacillati</taxon>
        <taxon>Bacillota</taxon>
        <taxon>Clostridia</taxon>
        <taxon>Peptostreptococcales</taxon>
        <taxon>Thermotaleaceae</taxon>
        <taxon>Geosporobacter</taxon>
    </lineage>
</organism>
<keyword evidence="4" id="KW-1185">Reference proteome</keyword>
<name>A0A1M6CFJ3_9FIRM</name>
<comment type="similarity">
    <text evidence="1">Belongs to the 3-oxoacid CoA-transferase subunit A family.</text>
</comment>
<dbReference type="STRING" id="1121919.SAMN02745975_00198"/>
<evidence type="ECO:0000256" key="2">
    <source>
        <dbReference type="ARBA" id="ARBA00022679"/>
    </source>
</evidence>
<reference evidence="4" key="1">
    <citation type="submission" date="2016-11" db="EMBL/GenBank/DDBJ databases">
        <authorList>
            <person name="Varghese N."/>
            <person name="Submissions S."/>
        </authorList>
    </citation>
    <scope>NUCLEOTIDE SEQUENCE [LARGE SCALE GENOMIC DNA]</scope>
    <source>
        <strain evidence="4">DSM 17957</strain>
    </source>
</reference>
<dbReference type="Gene3D" id="3.40.1080.10">
    <property type="entry name" value="Glutaconate Coenzyme A-transferase"/>
    <property type="match status" value="1"/>
</dbReference>
<dbReference type="InterPro" id="IPR012792">
    <property type="entry name" value="3-oxoacid_CoA-transf_A"/>
</dbReference>
<gene>
    <name evidence="3" type="ORF">SAMN02745975_00198</name>
</gene>
<dbReference type="EMBL" id="FQZV01000004">
    <property type="protein sequence ID" value="SHI59795.1"/>
    <property type="molecule type" value="Genomic_DNA"/>
</dbReference>
<proteinExistence type="inferred from homology"/>
<dbReference type="OrthoDB" id="9777193at2"/>
<dbReference type="PANTHER" id="PTHR13707:SF60">
    <property type="entry name" value="ACETATE COA-TRANSFERASE SUBUNIT ALPHA"/>
    <property type="match status" value="1"/>
</dbReference>
<evidence type="ECO:0000313" key="4">
    <source>
        <dbReference type="Proteomes" id="UP000184536"/>
    </source>
</evidence>
<dbReference type="RefSeq" id="WP_110939515.1">
    <property type="nucleotide sequence ID" value="NZ_FQZV01000004.1"/>
</dbReference>
<sequence>MHKIKTIEEAMGHIKDGMTLMIGGFLGTGTPETFIDALIERGVKDLTVIGNDTGFPDKGIGRLIVNKQVKKAIVSHIGTNPETGRQMNAGEIEVVLVPQGTLAEQVRAGGAGLGGILTPTGLGTIVEEGKQKVVVQGKTYLVEEPIRADVALLKGAKVDKKGNIYYNYAARNFNPLMAMAADLVIVEAETLVETGEIHPNEVMTPGIFVDMIVEGGK</sequence>
<dbReference type="SUPFAM" id="SSF100950">
    <property type="entry name" value="NagB/RpiA/CoA transferase-like"/>
    <property type="match status" value="1"/>
</dbReference>
<evidence type="ECO:0000313" key="3">
    <source>
        <dbReference type="EMBL" id="SHI59795.1"/>
    </source>
</evidence>
<evidence type="ECO:0000256" key="1">
    <source>
        <dbReference type="ARBA" id="ARBA00005612"/>
    </source>
</evidence>
<dbReference type="InterPro" id="IPR037171">
    <property type="entry name" value="NagB/RpiA_transferase-like"/>
</dbReference>
<dbReference type="InterPro" id="IPR004163">
    <property type="entry name" value="CoA_transf_BS"/>
</dbReference>
<dbReference type="InterPro" id="IPR004165">
    <property type="entry name" value="CoA_trans_fam_I"/>
</dbReference>
<dbReference type="AlphaFoldDB" id="A0A1M6CFJ3"/>
<dbReference type="Pfam" id="PF01144">
    <property type="entry name" value="CoA_trans"/>
    <property type="match status" value="1"/>
</dbReference>
<dbReference type="PROSITE" id="PS01273">
    <property type="entry name" value="COA_TRANSF_1"/>
    <property type="match status" value="1"/>
</dbReference>
<dbReference type="NCBIfam" id="TIGR02429">
    <property type="entry name" value="pcaI_scoA_fam"/>
    <property type="match status" value="1"/>
</dbReference>
<protein>
    <submittedName>
        <fullName evidence="3">Acetate CoA/acetoacetate CoA-transferase alpha subunit</fullName>
    </submittedName>
</protein>
<keyword evidence="2 3" id="KW-0808">Transferase</keyword>
<dbReference type="Proteomes" id="UP000184536">
    <property type="component" value="Unassembled WGS sequence"/>
</dbReference>
<dbReference type="GO" id="GO:0008410">
    <property type="term" value="F:CoA-transferase activity"/>
    <property type="evidence" value="ECO:0007669"/>
    <property type="project" value="InterPro"/>
</dbReference>
<dbReference type="PANTHER" id="PTHR13707">
    <property type="entry name" value="KETOACID-COENZYME A TRANSFERASE"/>
    <property type="match status" value="1"/>
</dbReference>